<feature type="signal peptide" evidence="1">
    <location>
        <begin position="1"/>
        <end position="19"/>
    </location>
</feature>
<proteinExistence type="predicted"/>
<evidence type="ECO:0000256" key="1">
    <source>
        <dbReference type="SAM" id="SignalP"/>
    </source>
</evidence>
<comment type="caution">
    <text evidence="2">The sequence shown here is derived from an EMBL/GenBank/DDBJ whole genome shotgun (WGS) entry which is preliminary data.</text>
</comment>
<evidence type="ECO:0000313" key="3">
    <source>
        <dbReference type="Proteomes" id="UP000481288"/>
    </source>
</evidence>
<keyword evidence="3" id="KW-1185">Reference proteome</keyword>
<evidence type="ECO:0008006" key="4">
    <source>
        <dbReference type="Google" id="ProtNLM"/>
    </source>
</evidence>
<feature type="chain" id="PRO_5028797280" description="Secreted protein" evidence="1">
    <location>
        <begin position="20"/>
        <end position="122"/>
    </location>
</feature>
<keyword evidence="1" id="KW-0732">Signal</keyword>
<name>A0A7D8ULF8_9HELO</name>
<sequence length="122" mass="12503">MQFPPAISSFLTILTVATASPTVEERQGGVFYATQTYYSASGCTGTADGEATFNTINLCQPISTILGSVVSVTTGSVTQDPAGCVVHYYTSADCTQGDTIGVIGSCEQASAPFVATNVICPT</sequence>
<gene>
    <name evidence="2" type="ORF">LCER1_G008294</name>
</gene>
<dbReference type="AlphaFoldDB" id="A0A7D8ULF8"/>
<evidence type="ECO:0000313" key="2">
    <source>
        <dbReference type="EMBL" id="TVY48269.1"/>
    </source>
</evidence>
<organism evidence="2 3">
    <name type="scientific">Lachnellula cervina</name>
    <dbReference type="NCBI Taxonomy" id="1316786"/>
    <lineage>
        <taxon>Eukaryota</taxon>
        <taxon>Fungi</taxon>
        <taxon>Dikarya</taxon>
        <taxon>Ascomycota</taxon>
        <taxon>Pezizomycotina</taxon>
        <taxon>Leotiomycetes</taxon>
        <taxon>Helotiales</taxon>
        <taxon>Lachnaceae</taxon>
        <taxon>Lachnellula</taxon>
    </lineage>
</organism>
<dbReference type="Proteomes" id="UP000481288">
    <property type="component" value="Unassembled WGS sequence"/>
</dbReference>
<dbReference type="EMBL" id="QGMG01001415">
    <property type="protein sequence ID" value="TVY48269.1"/>
    <property type="molecule type" value="Genomic_DNA"/>
</dbReference>
<reference evidence="2 3" key="1">
    <citation type="submission" date="2018-05" db="EMBL/GenBank/DDBJ databases">
        <title>Whole genome sequencing for identification of molecular markers to develop diagnostic detection tools for the regulated plant pathogen Lachnellula willkommii.</title>
        <authorList>
            <person name="Giroux E."/>
            <person name="Bilodeau G."/>
        </authorList>
    </citation>
    <scope>NUCLEOTIDE SEQUENCE [LARGE SCALE GENOMIC DNA]</scope>
    <source>
        <strain evidence="2 3">CBS 625.97</strain>
    </source>
</reference>
<dbReference type="OrthoDB" id="3478332at2759"/>
<protein>
    <recommendedName>
        <fullName evidence="4">Secreted protein</fullName>
    </recommendedName>
</protein>
<accession>A0A7D8ULF8</accession>